<feature type="domain" description="ParB-like N-terminal" evidence="2">
    <location>
        <begin position="10"/>
        <end position="100"/>
    </location>
</feature>
<evidence type="ECO:0000259" key="2">
    <source>
        <dbReference type="SMART" id="SM00470"/>
    </source>
</evidence>
<dbReference type="SUPFAM" id="SSF109709">
    <property type="entry name" value="KorB DNA-binding domain-like"/>
    <property type="match status" value="1"/>
</dbReference>
<dbReference type="GO" id="GO:0005694">
    <property type="term" value="C:chromosome"/>
    <property type="evidence" value="ECO:0007669"/>
    <property type="project" value="TreeGrafter"/>
</dbReference>
<dbReference type="CDD" id="cd16407">
    <property type="entry name" value="ParB_N_like"/>
    <property type="match status" value="1"/>
</dbReference>
<dbReference type="Gene3D" id="3.90.1530.30">
    <property type="match status" value="1"/>
</dbReference>
<gene>
    <name evidence="3" type="ORF">SAMN02745168_1908</name>
</gene>
<dbReference type="PANTHER" id="PTHR33375:SF1">
    <property type="entry name" value="CHROMOSOME-PARTITIONING PROTEIN PARB-RELATED"/>
    <property type="match status" value="1"/>
</dbReference>
<keyword evidence="4" id="KW-1185">Reference proteome</keyword>
<reference evidence="3 4" key="1">
    <citation type="submission" date="2017-04" db="EMBL/GenBank/DDBJ databases">
        <authorList>
            <person name="Afonso C.L."/>
            <person name="Miller P.J."/>
            <person name="Scott M.A."/>
            <person name="Spackman E."/>
            <person name="Goraichik I."/>
            <person name="Dimitrov K.M."/>
            <person name="Suarez D.L."/>
            <person name="Swayne D.E."/>
        </authorList>
    </citation>
    <scope>NUCLEOTIDE SEQUENCE [LARGE SCALE GENOMIC DNA]</scope>
    <source>
        <strain evidence="3 4">DSM 12816</strain>
    </source>
</reference>
<dbReference type="SUPFAM" id="SSF110849">
    <property type="entry name" value="ParB/Sulfiredoxin"/>
    <property type="match status" value="1"/>
</dbReference>
<evidence type="ECO:0000256" key="1">
    <source>
        <dbReference type="ARBA" id="ARBA00006295"/>
    </source>
</evidence>
<dbReference type="GO" id="GO:0003677">
    <property type="term" value="F:DNA binding"/>
    <property type="evidence" value="ECO:0007669"/>
    <property type="project" value="InterPro"/>
</dbReference>
<dbReference type="PANTHER" id="PTHR33375">
    <property type="entry name" value="CHROMOSOME-PARTITIONING PROTEIN PARB-RELATED"/>
    <property type="match status" value="1"/>
</dbReference>
<dbReference type="STRING" id="1122930.SAMN02745168_1908"/>
<protein>
    <submittedName>
        <fullName evidence="3">Chromosome partitioning protein, ParB family</fullName>
    </submittedName>
</protein>
<dbReference type="Pfam" id="PF02195">
    <property type="entry name" value="ParB_N"/>
    <property type="match status" value="1"/>
</dbReference>
<dbReference type="GO" id="GO:0007059">
    <property type="term" value="P:chromosome segregation"/>
    <property type="evidence" value="ECO:0007669"/>
    <property type="project" value="TreeGrafter"/>
</dbReference>
<dbReference type="InterPro" id="IPR050336">
    <property type="entry name" value="Chromosome_partition/occlusion"/>
</dbReference>
<dbReference type="RefSeq" id="WP_242942817.1">
    <property type="nucleotide sequence ID" value="NZ_FWXW01000004.1"/>
</dbReference>
<evidence type="ECO:0000313" key="3">
    <source>
        <dbReference type="EMBL" id="SMC63292.1"/>
    </source>
</evidence>
<dbReference type="AlphaFoldDB" id="A0A1W2ARZ4"/>
<dbReference type="NCBIfam" id="TIGR00180">
    <property type="entry name" value="parB_part"/>
    <property type="match status" value="1"/>
</dbReference>
<accession>A0A1W2ARZ4</accession>
<dbReference type="InterPro" id="IPR036086">
    <property type="entry name" value="ParB/Sulfiredoxin_sf"/>
</dbReference>
<dbReference type="InterPro" id="IPR004437">
    <property type="entry name" value="ParB/RepB/Spo0J"/>
</dbReference>
<organism evidence="3 4">
    <name type="scientific">Papillibacter cinnamivorans DSM 12816</name>
    <dbReference type="NCBI Taxonomy" id="1122930"/>
    <lineage>
        <taxon>Bacteria</taxon>
        <taxon>Bacillati</taxon>
        <taxon>Bacillota</taxon>
        <taxon>Clostridia</taxon>
        <taxon>Eubacteriales</taxon>
        <taxon>Oscillospiraceae</taxon>
        <taxon>Papillibacter</taxon>
    </lineage>
</organism>
<name>A0A1W2ARZ4_9FIRM</name>
<dbReference type="InterPro" id="IPR003115">
    <property type="entry name" value="ParB_N"/>
</dbReference>
<dbReference type="SMART" id="SM00470">
    <property type="entry name" value="ParB"/>
    <property type="match status" value="1"/>
</dbReference>
<dbReference type="Gene3D" id="1.10.10.2830">
    <property type="match status" value="1"/>
</dbReference>
<proteinExistence type="inferred from homology"/>
<sequence length="291" mass="33248">MDDDKREKIHEIALTELHPFKNHPFHVEQDDELRELAKSIADHGVVTPGIVRPKPEGGYELISGHRRKAASELADMATMPVVIRDLDDDAATIIMVDSNQQRENLLPSEKAFAYKMKLEAMKHQGKRTDLTCAQLGHKPEGKKSIQSLADGSEDSRVQIQRYIRLTNLIPDLLRLVDEKSIAMSPAVELSYLPKKKQEILLDFCRMQQCTPSLSQAVRLKALQQTGKLTELELIKIMSEQKANQRDKLTFRADKFAAYFPKGYTAEQMEQSILRMLAERQRKLQKSRDDAR</sequence>
<evidence type="ECO:0000313" key="4">
    <source>
        <dbReference type="Proteomes" id="UP000192790"/>
    </source>
</evidence>
<dbReference type="Proteomes" id="UP000192790">
    <property type="component" value="Unassembled WGS sequence"/>
</dbReference>
<comment type="similarity">
    <text evidence="1">Belongs to the ParB family.</text>
</comment>
<dbReference type="EMBL" id="FWXW01000004">
    <property type="protein sequence ID" value="SMC63292.1"/>
    <property type="molecule type" value="Genomic_DNA"/>
</dbReference>